<organism evidence="2 3">
    <name type="scientific">Zizania palustris</name>
    <name type="common">Northern wild rice</name>
    <dbReference type="NCBI Taxonomy" id="103762"/>
    <lineage>
        <taxon>Eukaryota</taxon>
        <taxon>Viridiplantae</taxon>
        <taxon>Streptophyta</taxon>
        <taxon>Embryophyta</taxon>
        <taxon>Tracheophyta</taxon>
        <taxon>Spermatophyta</taxon>
        <taxon>Magnoliopsida</taxon>
        <taxon>Liliopsida</taxon>
        <taxon>Poales</taxon>
        <taxon>Poaceae</taxon>
        <taxon>BOP clade</taxon>
        <taxon>Oryzoideae</taxon>
        <taxon>Oryzeae</taxon>
        <taxon>Zizaniinae</taxon>
        <taxon>Zizania</taxon>
    </lineage>
</organism>
<dbReference type="Proteomes" id="UP000729402">
    <property type="component" value="Unassembled WGS sequence"/>
</dbReference>
<reference evidence="2" key="1">
    <citation type="journal article" date="2021" name="bioRxiv">
        <title>Whole Genome Assembly and Annotation of Northern Wild Rice, Zizania palustris L., Supports a Whole Genome Duplication in the Zizania Genus.</title>
        <authorList>
            <person name="Haas M."/>
            <person name="Kono T."/>
            <person name="Macchietto M."/>
            <person name="Millas R."/>
            <person name="McGilp L."/>
            <person name="Shao M."/>
            <person name="Duquette J."/>
            <person name="Hirsch C.N."/>
            <person name="Kimball J."/>
        </authorList>
    </citation>
    <scope>NUCLEOTIDE SEQUENCE</scope>
    <source>
        <tissue evidence="2">Fresh leaf tissue</tissue>
    </source>
</reference>
<evidence type="ECO:0000313" key="2">
    <source>
        <dbReference type="EMBL" id="KAG8074056.1"/>
    </source>
</evidence>
<evidence type="ECO:0000313" key="3">
    <source>
        <dbReference type="Proteomes" id="UP000729402"/>
    </source>
</evidence>
<reference evidence="2" key="2">
    <citation type="submission" date="2021-02" db="EMBL/GenBank/DDBJ databases">
        <authorList>
            <person name="Kimball J.A."/>
            <person name="Haas M.W."/>
            <person name="Macchietto M."/>
            <person name="Kono T."/>
            <person name="Duquette J."/>
            <person name="Shao M."/>
        </authorList>
    </citation>
    <scope>NUCLEOTIDE SEQUENCE</scope>
    <source>
        <tissue evidence="2">Fresh leaf tissue</tissue>
    </source>
</reference>
<gene>
    <name evidence="2" type="ORF">GUJ93_ZPchr0006g44119</name>
</gene>
<feature type="region of interest" description="Disordered" evidence="1">
    <location>
        <begin position="1"/>
        <end position="22"/>
    </location>
</feature>
<dbReference type="EMBL" id="JAAALK010000283">
    <property type="protein sequence ID" value="KAG8074056.1"/>
    <property type="molecule type" value="Genomic_DNA"/>
</dbReference>
<proteinExistence type="predicted"/>
<name>A0A8J5VW55_ZIZPA</name>
<comment type="caution">
    <text evidence="2">The sequence shown here is derived from an EMBL/GenBank/DDBJ whole genome shotgun (WGS) entry which is preliminary data.</text>
</comment>
<protein>
    <submittedName>
        <fullName evidence="2">Uncharacterized protein</fullName>
    </submittedName>
</protein>
<keyword evidence="3" id="KW-1185">Reference proteome</keyword>
<evidence type="ECO:0000256" key="1">
    <source>
        <dbReference type="SAM" id="MobiDB-lite"/>
    </source>
</evidence>
<sequence length="110" mass="11709">MPRRNAPPPAQNSRSATIPPLPSTLPSTVACFSRSRLYPVEAPRLPPALTARGARPATASRIPLPLIRNAGASLRVRCRCVAVLSIGCPRTVGAHQVFDEIGYSGLLRSN</sequence>
<dbReference type="PROSITE" id="PS51257">
    <property type="entry name" value="PROKAR_LIPOPROTEIN"/>
    <property type="match status" value="1"/>
</dbReference>
<dbReference type="AlphaFoldDB" id="A0A8J5VW55"/>
<accession>A0A8J5VW55</accession>
<feature type="compositionally biased region" description="Pro residues" evidence="1">
    <location>
        <begin position="1"/>
        <end position="10"/>
    </location>
</feature>